<comment type="caution">
    <text evidence="2">The sequence shown here is derived from an EMBL/GenBank/DDBJ whole genome shotgun (WGS) entry which is preliminary data.</text>
</comment>
<accession>A0A3A8GBI9</accession>
<sequence length="121" mass="13743">MTTSHLANLFLQASEDPELTPQFLQQLLMADIYALGTEQTNGRIQFRMLETEHGEQAIPFFLDADTIYTDLGDEPFIHLPTRKLFEMTQGAILVLNPTSDVSKEFSPQEIDFLLQTMHVAL</sequence>
<organism evidence="2 3">
    <name type="scientific">Acinetobacter cumulans</name>
    <dbReference type="NCBI Taxonomy" id="2136182"/>
    <lineage>
        <taxon>Bacteria</taxon>
        <taxon>Pseudomonadati</taxon>
        <taxon>Pseudomonadota</taxon>
        <taxon>Gammaproteobacteria</taxon>
        <taxon>Moraxellales</taxon>
        <taxon>Moraxellaceae</taxon>
        <taxon>Acinetobacter</taxon>
    </lineage>
</organism>
<feature type="domain" description="SseB protein N-terminal" evidence="1">
    <location>
        <begin position="13"/>
        <end position="110"/>
    </location>
</feature>
<dbReference type="EMBL" id="RAXZ01000011">
    <property type="protein sequence ID" value="RKG52374.1"/>
    <property type="molecule type" value="Genomic_DNA"/>
</dbReference>
<protein>
    <submittedName>
        <fullName evidence="2">Enhanced serine sensitivity protein SseB</fullName>
    </submittedName>
</protein>
<dbReference type="AlphaFoldDB" id="A0A3A8GBI9"/>
<proteinExistence type="predicted"/>
<reference evidence="2 3" key="1">
    <citation type="submission" date="2018-09" db="EMBL/GenBank/DDBJ databases">
        <title>The draft genome of Acinetobacter spp. strains.</title>
        <authorList>
            <person name="Qin J."/>
            <person name="Feng Y."/>
            <person name="Zong Z."/>
        </authorList>
    </citation>
    <scope>NUCLEOTIDE SEQUENCE [LARGE SCALE GENOMIC DNA]</scope>
    <source>
        <strain evidence="2 3">WCHAc060002</strain>
    </source>
</reference>
<dbReference type="InterPro" id="IPR009839">
    <property type="entry name" value="SseB_N"/>
</dbReference>
<evidence type="ECO:0000259" key="1">
    <source>
        <dbReference type="Pfam" id="PF07179"/>
    </source>
</evidence>
<dbReference type="Proteomes" id="UP000281084">
    <property type="component" value="Unassembled WGS sequence"/>
</dbReference>
<evidence type="ECO:0000313" key="3">
    <source>
        <dbReference type="Proteomes" id="UP000281084"/>
    </source>
</evidence>
<gene>
    <name evidence="2" type="ORF">D7V64_09905</name>
</gene>
<dbReference type="RefSeq" id="WP_120364824.1">
    <property type="nucleotide sequence ID" value="NZ_RAXW01000023.1"/>
</dbReference>
<dbReference type="Pfam" id="PF07179">
    <property type="entry name" value="SseB"/>
    <property type="match status" value="1"/>
</dbReference>
<name>A0A3A8GBI9_9GAMM</name>
<evidence type="ECO:0000313" key="2">
    <source>
        <dbReference type="EMBL" id="RKG52374.1"/>
    </source>
</evidence>